<accession>A0A915CSL2</accession>
<dbReference type="InterPro" id="IPR013057">
    <property type="entry name" value="AA_transpt_TM"/>
</dbReference>
<keyword evidence="3 5" id="KW-1133">Transmembrane helix</keyword>
<dbReference type="Pfam" id="PF01490">
    <property type="entry name" value="Aa_trans"/>
    <property type="match status" value="1"/>
</dbReference>
<evidence type="ECO:0000256" key="3">
    <source>
        <dbReference type="ARBA" id="ARBA00022989"/>
    </source>
</evidence>
<dbReference type="WBParaSite" id="jg12003">
    <property type="protein sequence ID" value="jg12003"/>
    <property type="gene ID" value="jg12003"/>
</dbReference>
<dbReference type="GO" id="GO:0015179">
    <property type="term" value="F:L-amino acid transmembrane transporter activity"/>
    <property type="evidence" value="ECO:0007669"/>
    <property type="project" value="TreeGrafter"/>
</dbReference>
<comment type="subcellular location">
    <subcellularLocation>
        <location evidence="1">Membrane</location>
        <topology evidence="1">Multi-pass membrane protein</topology>
    </subcellularLocation>
</comment>
<evidence type="ECO:0000313" key="7">
    <source>
        <dbReference type="Proteomes" id="UP000887574"/>
    </source>
</evidence>
<evidence type="ECO:0000313" key="8">
    <source>
        <dbReference type="WBParaSite" id="jg12003"/>
    </source>
</evidence>
<sequence length="354" mass="38483">MLPFTLLKSPKDFWWAVIGAMITTSIAVSLILYGATLDYNVCVQNVNYAKIVPTKFFMCFGTVMFAYGGHGAFPTIQHDMKKPYLFRRSVCTAFLIVLCMYLPVSIMGYLTYGDSLRDSIIPSLQEFTIQQAVNILITLHVVLALTIVFNPLNQEWEELLNVPQDMGVKRVLARSAMMVAVVVVAETVPNFGVLLDLVGGSTITLMALVFPIIFNLYLVAGRRKHAGLVAAQNEEPITLKEIWAYTPSSKLLLNGAVLVFGILGGLAATLSAMNAMISSEFSPPCYSGLWQTAEAAVTAVIDHDSLMSNSTTTIILSDAGQFNCCGVFKNISRFGDISSCLDPFTKSAMGGSHG</sequence>
<evidence type="ECO:0000256" key="5">
    <source>
        <dbReference type="SAM" id="Phobius"/>
    </source>
</evidence>
<dbReference type="FunFam" id="1.20.1740.10:FF:000052">
    <property type="entry name" value="Lysine histidine transporter-like 3"/>
    <property type="match status" value="1"/>
</dbReference>
<keyword evidence="2 5" id="KW-0812">Transmembrane</keyword>
<evidence type="ECO:0000256" key="4">
    <source>
        <dbReference type="ARBA" id="ARBA00023136"/>
    </source>
</evidence>
<dbReference type="PANTHER" id="PTHR22950">
    <property type="entry name" value="AMINO ACID TRANSPORTER"/>
    <property type="match status" value="1"/>
</dbReference>
<feature type="transmembrane region" description="Helical" evidence="5">
    <location>
        <begin position="251"/>
        <end position="277"/>
    </location>
</feature>
<name>A0A915CSL2_9BILA</name>
<organism evidence="7 8">
    <name type="scientific">Ditylenchus dipsaci</name>
    <dbReference type="NCBI Taxonomy" id="166011"/>
    <lineage>
        <taxon>Eukaryota</taxon>
        <taxon>Metazoa</taxon>
        <taxon>Ecdysozoa</taxon>
        <taxon>Nematoda</taxon>
        <taxon>Chromadorea</taxon>
        <taxon>Rhabditida</taxon>
        <taxon>Tylenchina</taxon>
        <taxon>Tylenchomorpha</taxon>
        <taxon>Sphaerularioidea</taxon>
        <taxon>Anguinidae</taxon>
        <taxon>Anguininae</taxon>
        <taxon>Ditylenchus</taxon>
    </lineage>
</organism>
<evidence type="ECO:0000256" key="1">
    <source>
        <dbReference type="ARBA" id="ARBA00004141"/>
    </source>
</evidence>
<keyword evidence="7" id="KW-1185">Reference proteome</keyword>
<reference evidence="8" key="1">
    <citation type="submission" date="2022-11" db="UniProtKB">
        <authorList>
            <consortium name="WormBaseParasite"/>
        </authorList>
    </citation>
    <scope>IDENTIFICATION</scope>
</reference>
<evidence type="ECO:0000259" key="6">
    <source>
        <dbReference type="Pfam" id="PF01490"/>
    </source>
</evidence>
<feature type="transmembrane region" description="Helical" evidence="5">
    <location>
        <begin position="55"/>
        <end position="73"/>
    </location>
</feature>
<evidence type="ECO:0000256" key="2">
    <source>
        <dbReference type="ARBA" id="ARBA00022692"/>
    </source>
</evidence>
<dbReference type="PANTHER" id="PTHR22950:SF703">
    <property type="entry name" value="AMINO ACID TRANSPORTER TRANSMEMBRANE DOMAIN-CONTAINING PROTEIN"/>
    <property type="match status" value="1"/>
</dbReference>
<keyword evidence="4 5" id="KW-0472">Membrane</keyword>
<dbReference type="Proteomes" id="UP000887574">
    <property type="component" value="Unplaced"/>
</dbReference>
<feature type="transmembrane region" description="Helical" evidence="5">
    <location>
        <begin position="197"/>
        <end position="218"/>
    </location>
</feature>
<dbReference type="AlphaFoldDB" id="A0A915CSL2"/>
<proteinExistence type="predicted"/>
<feature type="domain" description="Amino acid transporter transmembrane" evidence="6">
    <location>
        <begin position="2"/>
        <end position="222"/>
    </location>
</feature>
<feature type="transmembrane region" description="Helical" evidence="5">
    <location>
        <begin position="12"/>
        <end position="35"/>
    </location>
</feature>
<feature type="transmembrane region" description="Helical" evidence="5">
    <location>
        <begin position="85"/>
        <end position="112"/>
    </location>
</feature>
<protein>
    <submittedName>
        <fullName evidence="8">Amino acid transporter transmembrane domain-containing protein</fullName>
    </submittedName>
</protein>
<dbReference type="GO" id="GO:0005774">
    <property type="term" value="C:vacuolar membrane"/>
    <property type="evidence" value="ECO:0007669"/>
    <property type="project" value="TreeGrafter"/>
</dbReference>
<feature type="transmembrane region" description="Helical" evidence="5">
    <location>
        <begin position="171"/>
        <end position="191"/>
    </location>
</feature>
<feature type="transmembrane region" description="Helical" evidence="5">
    <location>
        <begin position="132"/>
        <end position="150"/>
    </location>
</feature>